<evidence type="ECO:0000259" key="9">
    <source>
        <dbReference type="PROSITE" id="PS51212"/>
    </source>
</evidence>
<dbReference type="Proteomes" id="UP001295740">
    <property type="component" value="Unassembled WGS sequence"/>
</dbReference>
<accession>A0AAI8YHV2</accession>
<evidence type="ECO:0000256" key="8">
    <source>
        <dbReference type="SAM" id="SignalP"/>
    </source>
</evidence>
<dbReference type="InterPro" id="IPR013783">
    <property type="entry name" value="Ig-like_fold"/>
</dbReference>
<sequence>MAGSKMTQRAVGIIWLFVQHVSSFASSDTITWDGDNSRIGYQDNHNMDPSIVGSPQFGQLFRTKLPGNYNGLGAEQVFSQPLVYTLSSSGKQYVYVLTTQNNLYQLDSKTGSIVQSRNLHIQFLASDLDGCVDINPTIGVTGTGVVDPSTETLYFVTKTYKSGFTSGRLNGESWFHAVDVNTLQSKAGFPKSLEGAIFRNNPRRMFISGNQNQRPGLLQVGQYIYAAFASHCVQYNFTGAILGWDKDTGALVEAFATEGGPEDVSVRGGGVWMSGGGLSYDEAGSMYFATGNGYASQLHGVPVGGRQPPSSLEEAAVNARVNDDGTITPIGFFMPWEKTQLDGADKDLGTTPLVLLPTSTFSCPNAKRIGVVTGKSGKTYWLNLDNLGGYQMGPNQFDNVPQQYLNENSVYSGAGVMPLDGGYVYINVIRYPTHVWKFGCDGSGNVAFTHVADTNETNAYILGVGHGTTTSLGGQSGTGLLWTYDVEGLNLRIYKAVPNAQGSLDMIKSFNVPGSMKFGRPVFGDGTCYVASNQGYIYGFGSPVNLALNCTPPASFGTVDINKTSPAQTITCKANTNTQVISIGLVGNANFVLSNPPTVPLNLAAGASFTLQATFIPKQVGPLSSNAQINTTSASTGYTSNTPVTLRGTGNSKAPLLAVSPNTVSFAGIITGQKPTGVNQSAVLRILGNSTLNIKKIQFSMISETGPWMTPNVTGSAVRVGAFTLYNLPQTINAGLSSYVTINYNPSTSGNSAVFMSVQSDGGSGFLDVLGRSGTYPKVLIEFQSADGTGWVNYSSGVPFTFGNVTEATTSPRKMRLTNIGGPSAAALSVTVSKPPSGVSGIVGAANNIDLAEGTVLSGRPERNGGPVLLAPKVPAQCRFLRRLGSLDPELRGPGSRKQVINFTGNAVSEQVGPVAANGSAVYRYKGCAIGNNPGRQLKEEVYADQTNNTIQKFIAACGAKNYAIAGTQYQVECWCGNVMASNFTKEVDCNFPCSGDPSQTCGGNGQPVRGQFLSIFSAGGAAQSLPPSGPAAPPTIGSYSYQGCYSEGSGVRALSGKSVPSSSSLTLESCTAACQGFQYFGAEYGAECYCGNTLGTGSVLVSNQGNRNMPCGGNSSEICGAGNSAKFEFFDLDVNGVNIQFSHDYNNHLNHSPDANGPFHRPESRKLRTSAA</sequence>
<feature type="domain" description="WSC" evidence="9">
    <location>
        <begin position="922"/>
        <end position="1016"/>
    </location>
</feature>
<dbReference type="InterPro" id="IPR051836">
    <property type="entry name" value="Kremen_rcpt"/>
</dbReference>
<organism evidence="10 11">
    <name type="scientific">Anthostomella pinea</name>
    <dbReference type="NCBI Taxonomy" id="933095"/>
    <lineage>
        <taxon>Eukaryota</taxon>
        <taxon>Fungi</taxon>
        <taxon>Dikarya</taxon>
        <taxon>Ascomycota</taxon>
        <taxon>Pezizomycotina</taxon>
        <taxon>Sordariomycetes</taxon>
        <taxon>Xylariomycetidae</taxon>
        <taxon>Xylariales</taxon>
        <taxon>Xylariaceae</taxon>
        <taxon>Anthostomella</taxon>
    </lineage>
</organism>
<evidence type="ECO:0000256" key="6">
    <source>
        <dbReference type="ARBA" id="ARBA00023180"/>
    </source>
</evidence>
<evidence type="ECO:0000256" key="5">
    <source>
        <dbReference type="ARBA" id="ARBA00023136"/>
    </source>
</evidence>
<reference evidence="10" key="1">
    <citation type="submission" date="2023-10" db="EMBL/GenBank/DDBJ databases">
        <authorList>
            <person name="Hackl T."/>
        </authorList>
    </citation>
    <scope>NUCLEOTIDE SEQUENCE</scope>
</reference>
<dbReference type="GO" id="GO:0005886">
    <property type="term" value="C:plasma membrane"/>
    <property type="evidence" value="ECO:0007669"/>
    <property type="project" value="TreeGrafter"/>
</dbReference>
<dbReference type="InterPro" id="IPR002889">
    <property type="entry name" value="WSC_carb-bd"/>
</dbReference>
<evidence type="ECO:0000256" key="3">
    <source>
        <dbReference type="ARBA" id="ARBA00022729"/>
    </source>
</evidence>
<keyword evidence="2" id="KW-0812">Transmembrane</keyword>
<dbReference type="PROSITE" id="PS51212">
    <property type="entry name" value="WSC"/>
    <property type="match status" value="2"/>
</dbReference>
<feature type="chain" id="PRO_5042598670" evidence="8">
    <location>
        <begin position="24"/>
        <end position="1173"/>
    </location>
</feature>
<dbReference type="PANTHER" id="PTHR24269:SF25">
    <property type="entry name" value="WSC DOMAIN-CONTAINING PROTEIN"/>
    <property type="match status" value="1"/>
</dbReference>
<protein>
    <submittedName>
        <fullName evidence="10">Uu.00g125710.m01.CDS01</fullName>
    </submittedName>
</protein>
<evidence type="ECO:0000256" key="7">
    <source>
        <dbReference type="SAM" id="MobiDB-lite"/>
    </source>
</evidence>
<dbReference type="EMBL" id="CAUWAG010000007">
    <property type="protein sequence ID" value="CAJ2505177.1"/>
    <property type="molecule type" value="Genomic_DNA"/>
</dbReference>
<evidence type="ECO:0000256" key="1">
    <source>
        <dbReference type="ARBA" id="ARBA00004167"/>
    </source>
</evidence>
<keyword evidence="11" id="KW-1185">Reference proteome</keyword>
<dbReference type="PANTHER" id="PTHR24269">
    <property type="entry name" value="KREMEN PROTEIN"/>
    <property type="match status" value="1"/>
</dbReference>
<evidence type="ECO:0000256" key="4">
    <source>
        <dbReference type="ARBA" id="ARBA00022989"/>
    </source>
</evidence>
<dbReference type="SMART" id="SM00321">
    <property type="entry name" value="WSC"/>
    <property type="match status" value="2"/>
</dbReference>
<evidence type="ECO:0000256" key="2">
    <source>
        <dbReference type="ARBA" id="ARBA00022692"/>
    </source>
</evidence>
<evidence type="ECO:0000313" key="10">
    <source>
        <dbReference type="EMBL" id="CAJ2505177.1"/>
    </source>
</evidence>
<keyword evidence="3 8" id="KW-0732">Signal</keyword>
<comment type="subcellular location">
    <subcellularLocation>
        <location evidence="1">Membrane</location>
        <topology evidence="1">Single-pass membrane protein</topology>
    </subcellularLocation>
</comment>
<dbReference type="Gene3D" id="2.60.40.10">
    <property type="entry name" value="Immunoglobulins"/>
    <property type="match status" value="1"/>
</dbReference>
<gene>
    <name evidence="10" type="ORF">KHLLAP_LOCUS5645</name>
</gene>
<keyword evidence="5" id="KW-0472">Membrane</keyword>
<keyword evidence="6" id="KW-0325">Glycoprotein</keyword>
<evidence type="ECO:0000313" key="11">
    <source>
        <dbReference type="Proteomes" id="UP001295740"/>
    </source>
</evidence>
<dbReference type="InterPro" id="IPR011047">
    <property type="entry name" value="Quinoprotein_ADH-like_sf"/>
</dbReference>
<dbReference type="Pfam" id="PF01822">
    <property type="entry name" value="WSC"/>
    <property type="match status" value="2"/>
</dbReference>
<dbReference type="AlphaFoldDB" id="A0AAI8YHV2"/>
<feature type="signal peptide" evidence="8">
    <location>
        <begin position="1"/>
        <end position="23"/>
    </location>
</feature>
<name>A0AAI8YHV2_9PEZI</name>
<comment type="caution">
    <text evidence="10">The sequence shown here is derived from an EMBL/GenBank/DDBJ whole genome shotgun (WGS) entry which is preliminary data.</text>
</comment>
<dbReference type="SUPFAM" id="SSF50998">
    <property type="entry name" value="Quinoprotein alcohol dehydrogenase-like"/>
    <property type="match status" value="1"/>
</dbReference>
<keyword evidence="4" id="KW-1133">Transmembrane helix</keyword>
<feature type="domain" description="WSC" evidence="9">
    <location>
        <begin position="1039"/>
        <end position="1133"/>
    </location>
</feature>
<proteinExistence type="predicted"/>
<feature type="region of interest" description="Disordered" evidence="7">
    <location>
        <begin position="1151"/>
        <end position="1173"/>
    </location>
</feature>